<dbReference type="GeneID" id="1478284"/>
<dbReference type="InterPro" id="IPR024370">
    <property type="entry name" value="PBP_domain"/>
</dbReference>
<dbReference type="InParanoid" id="Q8TUR5"/>
<dbReference type="RefSeq" id="WP_011020057.1">
    <property type="nucleotide sequence ID" value="NC_003551.1"/>
</dbReference>
<dbReference type="FunCoup" id="Q8TUR5">
    <property type="interactions" value="5"/>
</dbReference>
<keyword evidence="2" id="KW-0812">Transmembrane</keyword>
<sequence length="329" mass="35785">MGGEILKKYLIAAVVAIAVIAGGAAYYYSTAGAVKTQLRIGGSTSLMPFMMKVAAYVGEEHRMTWKQIGEQVGVQGLPDEPVQLMVSDGGSSAGIKGLIEGTFDIAMASRPLKPEEAQQLSDPVMCPVVLSAIVPIVNGKTLGQLDDIDPKTLRDIYTGKIKYWDQVKPGLPHKKIVVIGRAKGSGTRSTFDKYLNIQDYTKDAILCGSNSEVLEKVEKTPYAIGYVDYAYVVKAKKGGKVPSAVKPLKVNGVEANEQTIIAKKYPLVRAEYLIIDRSNAPKTAIALIKWIRKPDVNKEFAEKVGYVPVPEDAPLFSKKPYIEIKPLVK</sequence>
<dbReference type="InterPro" id="IPR050811">
    <property type="entry name" value="Phosphate_ABC_transporter"/>
</dbReference>
<dbReference type="PaxDb" id="190192-MK1690"/>
<dbReference type="Proteomes" id="UP000001826">
    <property type="component" value="Chromosome"/>
</dbReference>
<proteinExistence type="predicted"/>
<reference evidence="4 5" key="1">
    <citation type="journal article" date="2002" name="Proc. Natl. Acad. Sci. U.S.A.">
        <title>The complete genome of hyperthermophile Methanopyrus kandleri AV19 and monophyly of archaeal methanogens.</title>
        <authorList>
            <person name="Slesarev A.I."/>
            <person name="Mezhevaya K.V."/>
            <person name="Makarova K.S."/>
            <person name="Polushin N.N."/>
            <person name="Shcherbinina O.V."/>
            <person name="Shakhova V.V."/>
            <person name="Belova G.I."/>
            <person name="Aravind L."/>
            <person name="Natale D.A."/>
            <person name="Rogozin I.B."/>
            <person name="Tatusov R.L."/>
            <person name="Wolf Y.I."/>
            <person name="Stetter K.O."/>
            <person name="Malykh A.G."/>
            <person name="Koonin E.V."/>
            <person name="Kozyavkin S.A."/>
        </authorList>
    </citation>
    <scope>NUCLEOTIDE SEQUENCE [LARGE SCALE GENOMIC DNA]</scope>
    <source>
        <strain evidence="5">AV19 / DSM 6324 / JCM 9639 / NBRC 100938</strain>
    </source>
</reference>
<organism evidence="4 5">
    <name type="scientific">Methanopyrus kandleri (strain AV19 / DSM 6324 / JCM 9639 / NBRC 100938)</name>
    <dbReference type="NCBI Taxonomy" id="190192"/>
    <lineage>
        <taxon>Archaea</taxon>
        <taxon>Methanobacteriati</taxon>
        <taxon>Methanobacteriota</taxon>
        <taxon>Methanomada group</taxon>
        <taxon>Methanopyri</taxon>
        <taxon>Methanopyrales</taxon>
        <taxon>Methanopyraceae</taxon>
        <taxon>Methanopyrus</taxon>
    </lineage>
</organism>
<evidence type="ECO:0000259" key="3">
    <source>
        <dbReference type="Pfam" id="PF12849"/>
    </source>
</evidence>
<feature type="domain" description="PBP" evidence="3">
    <location>
        <begin position="32"/>
        <end position="291"/>
    </location>
</feature>
<dbReference type="PANTHER" id="PTHR30570">
    <property type="entry name" value="PERIPLASMIC PHOSPHATE BINDING COMPONENT OF PHOSPHATE ABC TRANSPORTER"/>
    <property type="match status" value="1"/>
</dbReference>
<evidence type="ECO:0000256" key="2">
    <source>
        <dbReference type="SAM" id="Phobius"/>
    </source>
</evidence>
<protein>
    <submittedName>
        <fullName evidence="4">ABC-type phosphate transport system, periplasmic component</fullName>
    </submittedName>
</protein>
<dbReference type="EMBL" id="AE009439">
    <property type="protein sequence ID" value="AAM02902.1"/>
    <property type="molecule type" value="Genomic_DNA"/>
</dbReference>
<dbReference type="SUPFAM" id="SSF53850">
    <property type="entry name" value="Periplasmic binding protein-like II"/>
    <property type="match status" value="1"/>
</dbReference>
<evidence type="ECO:0000256" key="1">
    <source>
        <dbReference type="ARBA" id="ARBA00022729"/>
    </source>
</evidence>
<accession>Q8TUR5</accession>
<evidence type="ECO:0000313" key="5">
    <source>
        <dbReference type="Proteomes" id="UP000001826"/>
    </source>
</evidence>
<dbReference type="Gene3D" id="3.40.190.10">
    <property type="entry name" value="Periplasmic binding protein-like II"/>
    <property type="match status" value="2"/>
</dbReference>
<dbReference type="KEGG" id="mka:MK1690"/>
<gene>
    <name evidence="4" type="primary">pstS</name>
    <name evidence="4" type="ordered locus">MK1690</name>
</gene>
<keyword evidence="5" id="KW-1185">Reference proteome</keyword>
<keyword evidence="1" id="KW-0732">Signal</keyword>
<keyword evidence="2" id="KW-1133">Transmembrane helix</keyword>
<dbReference type="HOGENOM" id="CLU_026228_5_1_2"/>
<dbReference type="PANTHER" id="PTHR30570:SF1">
    <property type="entry name" value="PHOSPHATE-BINDING PROTEIN PSTS"/>
    <property type="match status" value="1"/>
</dbReference>
<dbReference type="STRING" id="190192.MK1690"/>
<feature type="transmembrane region" description="Helical" evidence="2">
    <location>
        <begin position="9"/>
        <end position="28"/>
    </location>
</feature>
<dbReference type="EnsemblBacteria" id="AAM02902">
    <property type="protein sequence ID" value="AAM02902"/>
    <property type="gene ID" value="MK1690"/>
</dbReference>
<keyword evidence="2" id="KW-0472">Membrane</keyword>
<dbReference type="CDD" id="cd13653">
    <property type="entry name" value="PBP2_phosphate_like_1"/>
    <property type="match status" value="1"/>
</dbReference>
<dbReference type="AlphaFoldDB" id="Q8TUR5"/>
<evidence type="ECO:0000313" key="4">
    <source>
        <dbReference type="EMBL" id="AAM02902.1"/>
    </source>
</evidence>
<dbReference type="Pfam" id="PF12849">
    <property type="entry name" value="PBP_like_2"/>
    <property type="match status" value="1"/>
</dbReference>
<name>Q8TUR5_METKA</name>